<dbReference type="Gene3D" id="3.40.50.150">
    <property type="entry name" value="Vaccinia Virus protein VP39"/>
    <property type="match status" value="1"/>
</dbReference>
<organism evidence="3 5">
    <name type="scientific">Metarhizium rileyi (strain RCEF 4871)</name>
    <name type="common">Nomuraea rileyi</name>
    <dbReference type="NCBI Taxonomy" id="1649241"/>
    <lineage>
        <taxon>Eukaryota</taxon>
        <taxon>Fungi</taxon>
        <taxon>Dikarya</taxon>
        <taxon>Ascomycota</taxon>
        <taxon>Pezizomycotina</taxon>
        <taxon>Sordariomycetes</taxon>
        <taxon>Hypocreomycetidae</taxon>
        <taxon>Hypocreales</taxon>
        <taxon>Clavicipitaceae</taxon>
        <taxon>Metarhizium</taxon>
    </lineage>
</organism>
<evidence type="ECO:0000256" key="2">
    <source>
        <dbReference type="SAM" id="MobiDB-lite"/>
    </source>
</evidence>
<sequence length="373" mass="41532">MLPDYDNDSGDADDDSIYSIISTSPDLDTATSPSEFGHDDVDDDFEQFSLDGDSIGDGVNSEVSCGCSTSVTPSAYEDEVAHGRRYHGFRKGRYPLPNDDLEQRREETNHALMLELTGGRLFYSDIGKYPHKIIDVGTGTGTWAIDVADQYPSASVVGTDLSPIQPKWVPVNVRMYVDDCEEPDWLHGSNFDLVHFRGMAGTLRDLDIMLKRTYSHVRDGGWVEFQEFIPQILCDDGTMSDEDPLRVFFDASIQGLRTFGGEPLRALNLEEVLVASGFTNIHVITKKVPIAAWPRDKHLKTVGMFTRAVILDSLGALAAKPLAALGISSEDRRALVTQVKRSLNDRRIHRYMKFVICYGQKKENQEPASSSDQ</sequence>
<dbReference type="AlphaFoldDB" id="A0A166Z9N0"/>
<feature type="compositionally biased region" description="Acidic residues" evidence="2">
    <location>
        <begin position="1"/>
        <end position="16"/>
    </location>
</feature>
<dbReference type="OrthoDB" id="2013972at2759"/>
<dbReference type="Proteomes" id="UP000317257">
    <property type="component" value="Unassembled WGS sequence"/>
</dbReference>
<dbReference type="CDD" id="cd02440">
    <property type="entry name" value="AdoMet_MTases"/>
    <property type="match status" value="1"/>
</dbReference>
<evidence type="ECO:0000313" key="5">
    <source>
        <dbReference type="Proteomes" id="UP000243498"/>
    </source>
</evidence>
<protein>
    <submittedName>
        <fullName evidence="3">Methyltransferase type 11</fullName>
    </submittedName>
</protein>
<proteinExistence type="inferred from homology"/>
<reference evidence="6" key="2">
    <citation type="submission" date="2018-12" db="EMBL/GenBank/DDBJ databases">
        <title>The complete genome of Metarhizium rileyi, a key fungal pathogen of Lepidoptera.</title>
        <authorList>
            <person name="Binneck E."/>
            <person name="Lastra C.C.L."/>
            <person name="Sosa-Gomez D.R."/>
        </authorList>
    </citation>
    <scope>NUCLEOTIDE SEQUENCE [LARGE SCALE GENOMIC DNA]</scope>
    <source>
        <strain evidence="6">Cep018-CH2</strain>
    </source>
</reference>
<comment type="caution">
    <text evidence="3">The sequence shown here is derived from an EMBL/GenBank/DDBJ whole genome shotgun (WGS) entry which is preliminary data.</text>
</comment>
<dbReference type="Pfam" id="PF13489">
    <property type="entry name" value="Methyltransf_23"/>
    <property type="match status" value="1"/>
</dbReference>
<keyword evidence="3" id="KW-0489">Methyltransferase</keyword>
<evidence type="ECO:0000313" key="6">
    <source>
        <dbReference type="Proteomes" id="UP000317257"/>
    </source>
</evidence>
<dbReference type="EMBL" id="AZHC01000029">
    <property type="protein sequence ID" value="OAA37692.1"/>
    <property type="molecule type" value="Genomic_DNA"/>
</dbReference>
<evidence type="ECO:0000313" key="3">
    <source>
        <dbReference type="EMBL" id="OAA37692.1"/>
    </source>
</evidence>
<evidence type="ECO:0000256" key="1">
    <source>
        <dbReference type="ARBA" id="ARBA00038158"/>
    </source>
</evidence>
<dbReference type="InterPro" id="IPR029063">
    <property type="entry name" value="SAM-dependent_MTases_sf"/>
</dbReference>
<dbReference type="OMA" id="AHRYMNC"/>
<gene>
    <name evidence="4" type="ORF">ED733_004497</name>
    <name evidence="3" type="ORF">NOR_07069</name>
</gene>
<reference evidence="3 5" key="1">
    <citation type="journal article" date="2016" name="Genome Biol. Evol.">
        <title>Divergent and convergent evolution of fungal pathogenicity.</title>
        <authorList>
            <person name="Shang Y."/>
            <person name="Xiao G."/>
            <person name="Zheng P."/>
            <person name="Cen K."/>
            <person name="Zhan S."/>
            <person name="Wang C."/>
        </authorList>
    </citation>
    <scope>NUCLEOTIDE SEQUENCE [LARGE SCALE GENOMIC DNA]</scope>
    <source>
        <strain evidence="3 5">RCEF 4871</strain>
    </source>
</reference>
<dbReference type="GO" id="GO:0008168">
    <property type="term" value="F:methyltransferase activity"/>
    <property type="evidence" value="ECO:0007669"/>
    <property type="project" value="UniProtKB-KW"/>
</dbReference>
<reference evidence="4" key="3">
    <citation type="journal article" date="2019" name="Microbiol. Resour. Announc.">
        <title>Genome Sequence of Metarhizium rileyi, a Microbial Control Agent for Lepidoptera.</title>
        <authorList>
            <person name="Binneck E."/>
            <person name="Lastra C.C.L."/>
            <person name="Sosa-Gomez D.R."/>
        </authorList>
    </citation>
    <scope>NUCLEOTIDE SEQUENCE</scope>
    <source>
        <strain evidence="4">Cep018-CH2</strain>
    </source>
</reference>
<dbReference type="STRING" id="1081105.A0A166Z9N0"/>
<name>A0A166Z9N0_METRR</name>
<keyword evidence="5" id="KW-1185">Reference proteome</keyword>
<comment type="similarity">
    <text evidence="1">Belongs to the methyltransferase superfamily. LaeA methyltransferase family.</text>
</comment>
<feature type="compositionally biased region" description="Low complexity" evidence="2">
    <location>
        <begin position="17"/>
        <end position="26"/>
    </location>
</feature>
<dbReference type="GO" id="GO:0032259">
    <property type="term" value="P:methylation"/>
    <property type="evidence" value="ECO:0007669"/>
    <property type="project" value="UniProtKB-KW"/>
</dbReference>
<accession>A0A5C6GB55</accession>
<dbReference type="PANTHER" id="PTHR43591:SF24">
    <property type="entry name" value="2-METHOXY-6-POLYPRENYL-1,4-BENZOQUINOL METHYLASE, MITOCHONDRIAL"/>
    <property type="match status" value="1"/>
</dbReference>
<dbReference type="PANTHER" id="PTHR43591">
    <property type="entry name" value="METHYLTRANSFERASE"/>
    <property type="match status" value="1"/>
</dbReference>
<evidence type="ECO:0000313" key="4">
    <source>
        <dbReference type="EMBL" id="TWU73938.1"/>
    </source>
</evidence>
<keyword evidence="3" id="KW-0808">Transferase</keyword>
<dbReference type="SUPFAM" id="SSF53335">
    <property type="entry name" value="S-adenosyl-L-methionine-dependent methyltransferases"/>
    <property type="match status" value="1"/>
</dbReference>
<accession>A0A166Z9N0</accession>
<dbReference type="EMBL" id="SBHS01000014">
    <property type="protein sequence ID" value="TWU73938.1"/>
    <property type="molecule type" value="Genomic_DNA"/>
</dbReference>
<dbReference type="Proteomes" id="UP000243498">
    <property type="component" value="Unassembled WGS sequence"/>
</dbReference>
<feature type="region of interest" description="Disordered" evidence="2">
    <location>
        <begin position="1"/>
        <end position="43"/>
    </location>
</feature>